<dbReference type="InterPro" id="IPR012312">
    <property type="entry name" value="Hemerythrin-like"/>
</dbReference>
<dbReference type="AlphaFoldDB" id="C4FM29"/>
<dbReference type="GO" id="GO:0046872">
    <property type="term" value="F:metal ion binding"/>
    <property type="evidence" value="ECO:0007669"/>
    <property type="project" value="UniProtKB-KW"/>
</dbReference>
<dbReference type="PANTHER" id="PTHR37164">
    <property type="entry name" value="BACTERIOHEMERYTHRIN"/>
    <property type="match status" value="1"/>
</dbReference>
<proteinExistence type="inferred from homology"/>
<name>C4FM29_9AQUI</name>
<dbReference type="PANTHER" id="PTHR37164:SF1">
    <property type="entry name" value="BACTERIOHEMERYTHRIN"/>
    <property type="match status" value="1"/>
</dbReference>
<feature type="domain" description="Hemerythrin-like" evidence="5">
    <location>
        <begin position="6"/>
        <end position="103"/>
    </location>
</feature>
<keyword evidence="4" id="KW-0408">Iron</keyword>
<dbReference type="Proteomes" id="UP000005540">
    <property type="component" value="Unassembled WGS sequence"/>
</dbReference>
<dbReference type="GO" id="GO:0005344">
    <property type="term" value="F:oxygen carrier activity"/>
    <property type="evidence" value="ECO:0007669"/>
    <property type="project" value="UniProtKB-KW"/>
</dbReference>
<dbReference type="SUPFAM" id="SSF47188">
    <property type="entry name" value="Hemerythrin-like"/>
    <property type="match status" value="1"/>
</dbReference>
<keyword evidence="3" id="KW-0479">Metal-binding</keyword>
<evidence type="ECO:0000313" key="7">
    <source>
        <dbReference type="Proteomes" id="UP000005540"/>
    </source>
</evidence>
<dbReference type="RefSeq" id="WP_007548106.1">
    <property type="nucleotide sequence ID" value="NZ_ABZS01000200.1"/>
</dbReference>
<evidence type="ECO:0000313" key="6">
    <source>
        <dbReference type="EMBL" id="EEP59873.1"/>
    </source>
</evidence>
<dbReference type="InterPro" id="IPR035938">
    <property type="entry name" value="Hemerythrin-like_sf"/>
</dbReference>
<evidence type="ECO:0000259" key="5">
    <source>
        <dbReference type="Pfam" id="PF01814"/>
    </source>
</evidence>
<dbReference type="Gene3D" id="1.20.120.50">
    <property type="entry name" value="Hemerythrin-like"/>
    <property type="match status" value="1"/>
</dbReference>
<dbReference type="NCBIfam" id="TIGR02481">
    <property type="entry name" value="hemeryth_dom"/>
    <property type="match status" value="1"/>
</dbReference>
<dbReference type="CDD" id="cd12107">
    <property type="entry name" value="Hemerythrin"/>
    <property type="match status" value="1"/>
</dbReference>
<evidence type="ECO:0000256" key="1">
    <source>
        <dbReference type="ARBA" id="ARBA00010587"/>
    </source>
</evidence>
<reference evidence="6 7" key="1">
    <citation type="submission" date="2009-04" db="EMBL/GenBank/DDBJ databases">
        <authorList>
            <person name="Reysenbach A.-L."/>
            <person name="Heidelberg J.F."/>
            <person name="Nelson W.C."/>
        </authorList>
    </citation>
    <scope>NUCLEOTIDE SEQUENCE [LARGE SCALE GENOMIC DNA]</scope>
    <source>
        <strain evidence="6 7">SS-5</strain>
    </source>
</reference>
<keyword evidence="2" id="KW-0561">Oxygen transport</keyword>
<dbReference type="PROSITE" id="PS00550">
    <property type="entry name" value="HEMERYTHRINS"/>
    <property type="match status" value="1"/>
</dbReference>
<dbReference type="InterPro" id="IPR012827">
    <property type="entry name" value="Hemerythrin_metal-bd"/>
</dbReference>
<comment type="caution">
    <text evidence="6">The sequence shown here is derived from an EMBL/GenBank/DDBJ whole genome shotgun (WGS) entry which is preliminary data.</text>
</comment>
<gene>
    <name evidence="6" type="ORF">SULYE_1633</name>
</gene>
<evidence type="ECO:0000256" key="2">
    <source>
        <dbReference type="ARBA" id="ARBA00022621"/>
    </source>
</evidence>
<keyword evidence="2" id="KW-0813">Transport</keyword>
<accession>C4FM29</accession>
<dbReference type="InterPro" id="IPR050669">
    <property type="entry name" value="Hemerythrin"/>
</dbReference>
<dbReference type="Pfam" id="PF01814">
    <property type="entry name" value="Hemerythrin"/>
    <property type="match status" value="1"/>
</dbReference>
<comment type="similarity">
    <text evidence="1">Belongs to the hemerythrin family.</text>
</comment>
<dbReference type="EMBL" id="ABZS01000200">
    <property type="protein sequence ID" value="EEP59873.1"/>
    <property type="molecule type" value="Genomic_DNA"/>
</dbReference>
<sequence length="112" mass="13508">EIEIVNKLYDAIMKNEDIAEILKYFDEFLNDVINHFTFEQGLMEKYNFFAYPMHRAEHDRVLYELKSLEKMLKEKGDIKTVKDYLENVFKPWIINHVQTMDTVTAMYLSNFV</sequence>
<protein>
    <recommendedName>
        <fullName evidence="5">Hemerythrin-like domain-containing protein</fullName>
    </recommendedName>
</protein>
<dbReference type="InterPro" id="IPR016131">
    <property type="entry name" value="Haemerythrin_Fe_BS"/>
</dbReference>
<organism evidence="6 7">
    <name type="scientific">Sulfurihydrogenibium yellowstonense SS-5</name>
    <dbReference type="NCBI Taxonomy" id="432331"/>
    <lineage>
        <taxon>Bacteria</taxon>
        <taxon>Pseudomonadati</taxon>
        <taxon>Aquificota</taxon>
        <taxon>Aquificia</taxon>
        <taxon>Aquificales</taxon>
        <taxon>Hydrogenothermaceae</taxon>
        <taxon>Sulfurihydrogenibium</taxon>
    </lineage>
</organism>
<keyword evidence="7" id="KW-1185">Reference proteome</keyword>
<dbReference type="OrthoDB" id="9774644at2"/>
<evidence type="ECO:0000256" key="3">
    <source>
        <dbReference type="ARBA" id="ARBA00022723"/>
    </source>
</evidence>
<evidence type="ECO:0000256" key="4">
    <source>
        <dbReference type="ARBA" id="ARBA00023004"/>
    </source>
</evidence>
<feature type="non-terminal residue" evidence="6">
    <location>
        <position position="1"/>
    </location>
</feature>